<sequence>METHKALTLHAHTRPSPSPPPPAARNHWPRHATYAEYARLPLENLFVLDERVLLQERQFSIADLSCLAVSSVVLESGLLRLRETIGVEHVEESGLEEATEALEAGVEDETF</sequence>
<name>A0A319CKZ7_9EURO</name>
<dbReference type="OrthoDB" id="5407715at2759"/>
<gene>
    <name evidence="2" type="ORF">BO82DRAFT_397983</name>
</gene>
<accession>A0A319CKZ7</accession>
<proteinExistence type="predicted"/>
<feature type="region of interest" description="Disordered" evidence="1">
    <location>
        <begin position="1"/>
        <end position="27"/>
    </location>
</feature>
<dbReference type="RefSeq" id="XP_025496436.1">
    <property type="nucleotide sequence ID" value="XM_025638997.1"/>
</dbReference>
<organism evidence="2 3">
    <name type="scientific">Aspergillus uvarum CBS 121591</name>
    <dbReference type="NCBI Taxonomy" id="1448315"/>
    <lineage>
        <taxon>Eukaryota</taxon>
        <taxon>Fungi</taxon>
        <taxon>Dikarya</taxon>
        <taxon>Ascomycota</taxon>
        <taxon>Pezizomycotina</taxon>
        <taxon>Eurotiomycetes</taxon>
        <taxon>Eurotiomycetidae</taxon>
        <taxon>Eurotiales</taxon>
        <taxon>Aspergillaceae</taxon>
        <taxon>Aspergillus</taxon>
        <taxon>Aspergillus subgen. Circumdati</taxon>
    </lineage>
</organism>
<dbReference type="VEuPathDB" id="FungiDB:BO82DRAFT_397983"/>
<dbReference type="EMBL" id="KZ821677">
    <property type="protein sequence ID" value="PYH86236.1"/>
    <property type="molecule type" value="Genomic_DNA"/>
</dbReference>
<dbReference type="AlphaFoldDB" id="A0A319CKZ7"/>
<dbReference type="GeneID" id="37141739"/>
<reference evidence="2 3" key="1">
    <citation type="submission" date="2016-12" db="EMBL/GenBank/DDBJ databases">
        <title>The genomes of Aspergillus section Nigri reveals drivers in fungal speciation.</title>
        <authorList>
            <consortium name="DOE Joint Genome Institute"/>
            <person name="Vesth T.C."/>
            <person name="Nybo J."/>
            <person name="Theobald S."/>
            <person name="Brandl J."/>
            <person name="Frisvad J.C."/>
            <person name="Nielsen K.F."/>
            <person name="Lyhne E.K."/>
            <person name="Kogle M.E."/>
            <person name="Kuo A."/>
            <person name="Riley R."/>
            <person name="Clum A."/>
            <person name="Nolan M."/>
            <person name="Lipzen A."/>
            <person name="Salamov A."/>
            <person name="Henrissat B."/>
            <person name="Wiebenga A."/>
            <person name="De Vries R.P."/>
            <person name="Grigoriev I.V."/>
            <person name="Mortensen U.H."/>
            <person name="Andersen M.R."/>
            <person name="Baker S.E."/>
        </authorList>
    </citation>
    <scope>NUCLEOTIDE SEQUENCE [LARGE SCALE GENOMIC DNA]</scope>
    <source>
        <strain evidence="2 3">CBS 121591</strain>
    </source>
</reference>
<evidence type="ECO:0000256" key="1">
    <source>
        <dbReference type="SAM" id="MobiDB-lite"/>
    </source>
</evidence>
<dbReference type="Proteomes" id="UP000248340">
    <property type="component" value="Unassembled WGS sequence"/>
</dbReference>
<keyword evidence="3" id="KW-1185">Reference proteome</keyword>
<protein>
    <submittedName>
        <fullName evidence="2">Uncharacterized protein</fullName>
    </submittedName>
</protein>
<evidence type="ECO:0000313" key="2">
    <source>
        <dbReference type="EMBL" id="PYH86236.1"/>
    </source>
</evidence>
<evidence type="ECO:0000313" key="3">
    <source>
        <dbReference type="Proteomes" id="UP000248340"/>
    </source>
</evidence>